<accession>X1RIN5</accession>
<feature type="non-terminal residue" evidence="1">
    <location>
        <position position="1"/>
    </location>
</feature>
<organism evidence="1">
    <name type="scientific">marine sediment metagenome</name>
    <dbReference type="NCBI Taxonomy" id="412755"/>
    <lineage>
        <taxon>unclassified sequences</taxon>
        <taxon>metagenomes</taxon>
        <taxon>ecological metagenomes</taxon>
    </lineage>
</organism>
<dbReference type="AlphaFoldDB" id="X1RIN5"/>
<name>X1RIN5_9ZZZZ</name>
<gene>
    <name evidence="1" type="ORF">S12H4_10384</name>
</gene>
<sequence>FVDRELVEVLNSGDEYLKELQQVNSYLARAINAGAVSVAEDFSGSTKQQIWSEAIAVQLASLRLVDRELGARELERLAT</sequence>
<protein>
    <submittedName>
        <fullName evidence="1">Uncharacterized protein</fullName>
    </submittedName>
</protein>
<reference evidence="1" key="1">
    <citation type="journal article" date="2014" name="Front. Microbiol.">
        <title>High frequency of phylogenetically diverse reductive dehalogenase-homologous genes in deep subseafloor sedimentary metagenomes.</title>
        <authorList>
            <person name="Kawai M."/>
            <person name="Futagami T."/>
            <person name="Toyoda A."/>
            <person name="Takaki Y."/>
            <person name="Nishi S."/>
            <person name="Hori S."/>
            <person name="Arai W."/>
            <person name="Tsubouchi T."/>
            <person name="Morono Y."/>
            <person name="Uchiyama I."/>
            <person name="Ito T."/>
            <person name="Fujiyama A."/>
            <person name="Inagaki F."/>
            <person name="Takami H."/>
        </authorList>
    </citation>
    <scope>NUCLEOTIDE SEQUENCE</scope>
    <source>
        <strain evidence="1">Expedition CK06-06</strain>
    </source>
</reference>
<proteinExistence type="predicted"/>
<comment type="caution">
    <text evidence="1">The sequence shown here is derived from an EMBL/GenBank/DDBJ whole genome shotgun (WGS) entry which is preliminary data.</text>
</comment>
<evidence type="ECO:0000313" key="1">
    <source>
        <dbReference type="EMBL" id="GAI63005.1"/>
    </source>
</evidence>
<dbReference type="EMBL" id="BARW01004429">
    <property type="protein sequence ID" value="GAI63005.1"/>
    <property type="molecule type" value="Genomic_DNA"/>
</dbReference>